<dbReference type="Pfam" id="PF23344">
    <property type="entry name" value="ZP-N"/>
    <property type="match status" value="1"/>
</dbReference>
<dbReference type="eggNOG" id="ENOG502SHSG">
    <property type="taxonomic scope" value="Eukaryota"/>
</dbReference>
<reference evidence="7" key="1">
    <citation type="submission" date="2013-03" db="EMBL/GenBank/DDBJ databases">
        <authorList>
            <person name="Jeffery W."/>
            <person name="Warren W."/>
            <person name="Wilson R.K."/>
        </authorList>
    </citation>
    <scope>NUCLEOTIDE SEQUENCE</scope>
    <source>
        <strain evidence="7">female</strain>
    </source>
</reference>
<keyword evidence="1 4" id="KW-0732">Signal</keyword>
<dbReference type="Pfam" id="PF00100">
    <property type="entry name" value="Zona_pellucida"/>
    <property type="match status" value="1"/>
</dbReference>
<evidence type="ECO:0000256" key="3">
    <source>
        <dbReference type="SAM" id="Phobius"/>
    </source>
</evidence>
<accession>W5K799</accession>
<organism evidence="6 7">
    <name type="scientific">Astyanax mexicanus</name>
    <name type="common">Blind cave fish</name>
    <name type="synonym">Astyanax fasciatus mexicanus</name>
    <dbReference type="NCBI Taxonomy" id="7994"/>
    <lineage>
        <taxon>Eukaryota</taxon>
        <taxon>Metazoa</taxon>
        <taxon>Chordata</taxon>
        <taxon>Craniata</taxon>
        <taxon>Vertebrata</taxon>
        <taxon>Euteleostomi</taxon>
        <taxon>Actinopterygii</taxon>
        <taxon>Neopterygii</taxon>
        <taxon>Teleostei</taxon>
        <taxon>Ostariophysi</taxon>
        <taxon>Characiformes</taxon>
        <taxon>Characoidei</taxon>
        <taxon>Acestrorhamphidae</taxon>
        <taxon>Acestrorhamphinae</taxon>
        <taxon>Astyanax</taxon>
    </lineage>
</organism>
<dbReference type="InterPro" id="IPR055356">
    <property type="entry name" value="ZP-N"/>
</dbReference>
<sequence>MKYLMQGSSSTKGWKMLLQLFLVSITLNAVSSQLQATTSANCTGFLRRPEYTDIAVDCNTNSISLAIQLCPAVYAGFNESQLFLNNVMDDPSCRGTVDMTVSPPLLRYTFPINMTSACGSIFTTTSAPGTGIFSDFSNIQTVNISGVVKSFDTTSSVVTYNTELKYYFSCAYPLEYLLNNTQVDVSSSAIAVKDKNGSFISTLSIKLYSDQNYTMPLSIPTQGIELKTKVYVMVQAINLTTQYYVMLDRCYASVSRFPNNSTFFNLFVGCYKDQMTTMHENGVSQKARFSFPAFKFMEQQNQTISRYYLHCITRLCEISTCNNFLSCPNGRRRRDVDTTPATLENGLTNFTTLTSPLIITRSDAAASSKEQALTGSSSRSDSSVGLGVAVGILAFVCVGIIGAAVIIYKKLLASGGGKILRS</sequence>
<evidence type="ECO:0000313" key="6">
    <source>
        <dbReference type="Ensembl" id="ENSAMXP00000003460.2"/>
    </source>
</evidence>
<evidence type="ECO:0000259" key="5">
    <source>
        <dbReference type="PROSITE" id="PS51034"/>
    </source>
</evidence>
<feature type="domain" description="ZP" evidence="5">
    <location>
        <begin position="57"/>
        <end position="334"/>
    </location>
</feature>
<feature type="transmembrane region" description="Helical" evidence="3">
    <location>
        <begin position="384"/>
        <end position="408"/>
    </location>
</feature>
<dbReference type="PANTHER" id="PTHR14002:SF21">
    <property type="entry name" value="SI:CH211-103F14.3-RELATED"/>
    <property type="match status" value="1"/>
</dbReference>
<feature type="chain" id="PRO_5044739710" evidence="4">
    <location>
        <begin position="33"/>
        <end position="422"/>
    </location>
</feature>
<dbReference type="HOGENOM" id="CLU_045259_2_1_1"/>
<keyword evidence="3" id="KW-0812">Transmembrane</keyword>
<dbReference type="Bgee" id="ENSAMXG00000003388">
    <property type="expression patterns" value="Expressed in zone of skin and 7 other cell types or tissues"/>
</dbReference>
<name>W5K799_ASTMX</name>
<dbReference type="Proteomes" id="UP000018467">
    <property type="component" value="Unassembled WGS sequence"/>
</dbReference>
<reference evidence="7" key="2">
    <citation type="journal article" date="2014" name="Nat. Commun.">
        <title>The cavefish genome reveals candidate genes for eye loss.</title>
        <authorList>
            <person name="McGaugh S.E."/>
            <person name="Gross J.B."/>
            <person name="Aken B."/>
            <person name="Blin M."/>
            <person name="Borowsky R."/>
            <person name="Chalopin D."/>
            <person name="Hinaux H."/>
            <person name="Jeffery W.R."/>
            <person name="Keene A."/>
            <person name="Ma L."/>
            <person name="Minx P."/>
            <person name="Murphy D."/>
            <person name="O'Quin K.E."/>
            <person name="Retaux S."/>
            <person name="Rohner N."/>
            <person name="Searle S.M."/>
            <person name="Stahl B.A."/>
            <person name="Tabin C."/>
            <person name="Volff J.N."/>
            <person name="Yoshizawa M."/>
            <person name="Warren W.C."/>
        </authorList>
    </citation>
    <scope>NUCLEOTIDE SEQUENCE [LARGE SCALE GENOMIC DNA]</scope>
    <source>
        <strain evidence="7">female</strain>
    </source>
</reference>
<dbReference type="InterPro" id="IPR055355">
    <property type="entry name" value="ZP-C"/>
</dbReference>
<proteinExistence type="predicted"/>
<keyword evidence="2" id="KW-1015">Disulfide bond</keyword>
<evidence type="ECO:0000256" key="2">
    <source>
        <dbReference type="ARBA" id="ARBA00023157"/>
    </source>
</evidence>
<feature type="signal peptide" evidence="4">
    <location>
        <begin position="1"/>
        <end position="32"/>
    </location>
</feature>
<dbReference type="InterPro" id="IPR001507">
    <property type="entry name" value="ZP_dom"/>
</dbReference>
<dbReference type="Ensembl" id="ENSAMXT00000039102.1">
    <property type="protein sequence ID" value="ENSAMXP00000037951.1"/>
    <property type="gene ID" value="ENSAMXG00000003388.2"/>
</dbReference>
<dbReference type="AlphaFoldDB" id="W5K799"/>
<keyword evidence="7" id="KW-1185">Reference proteome</keyword>
<evidence type="ECO:0000256" key="1">
    <source>
        <dbReference type="ARBA" id="ARBA00022729"/>
    </source>
</evidence>
<dbReference type="GeneTree" id="ENSGT00940000164443"/>
<evidence type="ECO:0000256" key="4">
    <source>
        <dbReference type="SAM" id="SignalP"/>
    </source>
</evidence>
<reference evidence="6" key="3">
    <citation type="submission" date="2025-05" db="UniProtKB">
        <authorList>
            <consortium name="Ensembl"/>
        </authorList>
    </citation>
    <scope>IDENTIFICATION</scope>
</reference>
<dbReference type="InterPro" id="IPR042235">
    <property type="entry name" value="ZP-C_dom"/>
</dbReference>
<evidence type="ECO:0000313" key="7">
    <source>
        <dbReference type="Proteomes" id="UP000018467"/>
    </source>
</evidence>
<dbReference type="SMART" id="SM00241">
    <property type="entry name" value="ZP"/>
    <property type="match status" value="1"/>
</dbReference>
<dbReference type="PROSITE" id="PS51034">
    <property type="entry name" value="ZP_2"/>
    <property type="match status" value="1"/>
</dbReference>
<keyword evidence="3" id="KW-1133">Transmembrane helix</keyword>
<dbReference type="Gene3D" id="2.60.40.4100">
    <property type="entry name" value="Zona pellucida, ZP-C domain"/>
    <property type="match status" value="1"/>
</dbReference>
<dbReference type="PANTHER" id="PTHR14002">
    <property type="entry name" value="ENDOGLIN/TGF-BETA RECEPTOR TYPE III"/>
    <property type="match status" value="1"/>
</dbReference>
<keyword evidence="3" id="KW-0472">Membrane</keyword>
<dbReference type="Ensembl" id="ENSAMXT00000031973.1">
    <property type="protein sequence ID" value="ENSAMXP00000030713.1"/>
    <property type="gene ID" value="ENSAMXG00000003388.2"/>
</dbReference>
<dbReference type="Ensembl" id="ENSAMXT00000003460.2">
    <property type="protein sequence ID" value="ENSAMXP00000003460.2"/>
    <property type="gene ID" value="ENSAMXG00000003388.2"/>
</dbReference>
<protein>
    <submittedName>
        <fullName evidence="6">Si:ch211-103f14.3</fullName>
    </submittedName>
</protein>